<feature type="compositionally biased region" description="Polar residues" evidence="1">
    <location>
        <begin position="245"/>
        <end position="254"/>
    </location>
</feature>
<protein>
    <submittedName>
        <fullName evidence="2">Uncharacterized protein</fullName>
    </submittedName>
</protein>
<feature type="compositionally biased region" description="Basic residues" evidence="1">
    <location>
        <begin position="24"/>
        <end position="34"/>
    </location>
</feature>
<organism evidence="2 3">
    <name type="scientific">Colletotrichum karsti</name>
    <dbReference type="NCBI Taxonomy" id="1095194"/>
    <lineage>
        <taxon>Eukaryota</taxon>
        <taxon>Fungi</taxon>
        <taxon>Dikarya</taxon>
        <taxon>Ascomycota</taxon>
        <taxon>Pezizomycotina</taxon>
        <taxon>Sordariomycetes</taxon>
        <taxon>Hypocreomycetidae</taxon>
        <taxon>Glomerellales</taxon>
        <taxon>Glomerellaceae</taxon>
        <taxon>Colletotrichum</taxon>
        <taxon>Colletotrichum boninense species complex</taxon>
    </lineage>
</organism>
<feature type="compositionally biased region" description="Polar residues" evidence="1">
    <location>
        <begin position="185"/>
        <end position="205"/>
    </location>
</feature>
<feature type="region of interest" description="Disordered" evidence="1">
    <location>
        <begin position="72"/>
        <end position="92"/>
    </location>
</feature>
<gene>
    <name evidence="2" type="ORF">CkaCkLH20_07235</name>
</gene>
<dbReference type="EMBL" id="JAATWM020000022">
    <property type="protein sequence ID" value="KAF9875415.1"/>
    <property type="molecule type" value="Genomic_DNA"/>
</dbReference>
<reference evidence="2" key="2">
    <citation type="submission" date="2020-11" db="EMBL/GenBank/DDBJ databases">
        <title>Whole genome sequencing of Colletotrichum sp.</title>
        <authorList>
            <person name="Li H."/>
        </authorList>
    </citation>
    <scope>NUCLEOTIDE SEQUENCE</scope>
    <source>
        <strain evidence="2">CkLH20</strain>
    </source>
</reference>
<dbReference type="OrthoDB" id="5422061at2759"/>
<feature type="region of interest" description="Disordered" evidence="1">
    <location>
        <begin position="1"/>
        <end position="46"/>
    </location>
</feature>
<sequence length="297" mass="32169">MSSKQPPVVLVPPPVQAVGDGQPAKKRRGPKPKPKPYVAPKSVSRNERRYTIEKKREVLMFLEHHRVKNREGQPIRIRGGEERLEGEFRRPTLDEASEWFKIPYGSIHNWYKNKDTIFDPSLKGRRTRRKRDASGNLVDRNQPDAPAPAPVETAAPTETQSSTPVERASEESPATGREPSIPSFVETQQQAPTQPGLSTQPSPTTEALPVPPTATNVAPRRRLPEGSPNVTEDARPAAGAEDSSAHNSQGSPRPSASPAAGVDGSVETDTSTTTPEQAATVEPTAPQAPTENTQDAA</sequence>
<keyword evidence="3" id="KW-1185">Reference proteome</keyword>
<comment type="caution">
    <text evidence="2">The sequence shown here is derived from an EMBL/GenBank/DDBJ whole genome shotgun (WGS) entry which is preliminary data.</text>
</comment>
<evidence type="ECO:0000256" key="1">
    <source>
        <dbReference type="SAM" id="MobiDB-lite"/>
    </source>
</evidence>
<evidence type="ECO:0000313" key="3">
    <source>
        <dbReference type="Proteomes" id="UP000781932"/>
    </source>
</evidence>
<dbReference type="AlphaFoldDB" id="A0A9P6LJX9"/>
<feature type="compositionally biased region" description="Polar residues" evidence="1">
    <location>
        <begin position="267"/>
        <end position="277"/>
    </location>
</feature>
<dbReference type="GeneID" id="62163026"/>
<accession>A0A9P6LJX9</accession>
<feature type="compositionally biased region" description="Polar residues" evidence="1">
    <location>
        <begin position="287"/>
        <end position="297"/>
    </location>
</feature>
<reference evidence="2" key="1">
    <citation type="submission" date="2020-03" db="EMBL/GenBank/DDBJ databases">
        <authorList>
            <person name="He L."/>
        </authorList>
    </citation>
    <scope>NUCLEOTIDE SEQUENCE</scope>
    <source>
        <strain evidence="2">CkLH20</strain>
    </source>
</reference>
<dbReference type="RefSeq" id="XP_038744876.1">
    <property type="nucleotide sequence ID" value="XM_038889952.1"/>
</dbReference>
<name>A0A9P6LJX9_9PEZI</name>
<proteinExistence type="predicted"/>
<evidence type="ECO:0000313" key="2">
    <source>
        <dbReference type="EMBL" id="KAF9875415.1"/>
    </source>
</evidence>
<feature type="region of interest" description="Disordered" evidence="1">
    <location>
        <begin position="113"/>
        <end position="297"/>
    </location>
</feature>
<feature type="compositionally biased region" description="Low complexity" evidence="1">
    <location>
        <begin position="150"/>
        <end position="159"/>
    </location>
</feature>
<dbReference type="Proteomes" id="UP000781932">
    <property type="component" value="Unassembled WGS sequence"/>
</dbReference>